<dbReference type="AlphaFoldDB" id="A0A381XIW6"/>
<dbReference type="PANTHER" id="PTHR21666">
    <property type="entry name" value="PEPTIDASE-RELATED"/>
    <property type="match status" value="1"/>
</dbReference>
<evidence type="ECO:0000259" key="2">
    <source>
        <dbReference type="Pfam" id="PF08239"/>
    </source>
</evidence>
<name>A0A381XIW6_9ZZZZ</name>
<organism evidence="3">
    <name type="scientific">marine metagenome</name>
    <dbReference type="NCBI Taxonomy" id="408172"/>
    <lineage>
        <taxon>unclassified sequences</taxon>
        <taxon>metagenomes</taxon>
        <taxon>ecological metagenomes</taxon>
    </lineage>
</organism>
<dbReference type="Pfam" id="PF01551">
    <property type="entry name" value="Peptidase_M23"/>
    <property type="match status" value="1"/>
</dbReference>
<sequence length="445" mass="48549">MKRVLALIILLGLAGCENLEQAQDHFRDMTPHEAYQESLKEAGLAETALGLDWTRAGETAIRQPSPVSLPFQEQGLITPEEPGAAAYRLTVPRGRRLTAEVTFVSESGTRVFVDLFRVPADENDPPRQVLSTDSAPGPFIHEPRREGDFILRLQPELLRGGQYTVTLKLEAQLAFPVDGHGMRSIQSTFGVARDGGRREHHGVDIFAGRGTPVIAAAAGQAYRIGITNRGGKVVWVRDPVRNTRVYYAHLDSQAVANGDKIEVGDTLGFVGNTGNARTTPPHLHFGIYRSGRGAMDPMPFLEPPPGRLAELTVNLEQFGHWVRLTSEGVHLRAAPGNDSPILDDLPKYTAVRVLGGSGDYFRVRLPTGGKGYVAARLTELVDRPVSSQIASSGEILRMRPDQSAPPMARLAGQAELAVYGRYEGYLYVEAPGGYLGWLEVTTEEE</sequence>
<dbReference type="EMBL" id="UINC01015344">
    <property type="protein sequence ID" value="SVA64688.1"/>
    <property type="molecule type" value="Genomic_DNA"/>
</dbReference>
<dbReference type="Gene3D" id="2.70.70.10">
    <property type="entry name" value="Glucose Permease (Domain IIA)"/>
    <property type="match status" value="1"/>
</dbReference>
<dbReference type="InterPro" id="IPR050570">
    <property type="entry name" value="Cell_wall_metabolism_enzyme"/>
</dbReference>
<dbReference type="PROSITE" id="PS51257">
    <property type="entry name" value="PROKAR_LIPOPROTEIN"/>
    <property type="match status" value="1"/>
</dbReference>
<accession>A0A381XIW6</accession>
<evidence type="ECO:0008006" key="4">
    <source>
        <dbReference type="Google" id="ProtNLM"/>
    </source>
</evidence>
<protein>
    <recommendedName>
        <fullName evidence="4">SH3b domain-containing protein</fullName>
    </recommendedName>
</protein>
<dbReference type="PANTHER" id="PTHR21666:SF268">
    <property type="entry name" value="PEPTIDASE M23 DOMAIN-CONTAINING PROTEIN"/>
    <property type="match status" value="1"/>
</dbReference>
<proteinExistence type="predicted"/>
<dbReference type="InterPro" id="IPR011055">
    <property type="entry name" value="Dup_hybrid_motif"/>
</dbReference>
<evidence type="ECO:0000313" key="3">
    <source>
        <dbReference type="EMBL" id="SVA64688.1"/>
    </source>
</evidence>
<dbReference type="CDD" id="cd12797">
    <property type="entry name" value="M23_peptidase"/>
    <property type="match status" value="1"/>
</dbReference>
<feature type="domain" description="SH3b" evidence="2">
    <location>
        <begin position="328"/>
        <end position="377"/>
    </location>
</feature>
<dbReference type="SUPFAM" id="SSF51261">
    <property type="entry name" value="Duplicated hybrid motif"/>
    <property type="match status" value="1"/>
</dbReference>
<dbReference type="Gene3D" id="2.30.30.40">
    <property type="entry name" value="SH3 Domains"/>
    <property type="match status" value="1"/>
</dbReference>
<dbReference type="GO" id="GO:0004222">
    <property type="term" value="F:metalloendopeptidase activity"/>
    <property type="evidence" value="ECO:0007669"/>
    <property type="project" value="TreeGrafter"/>
</dbReference>
<dbReference type="InterPro" id="IPR003646">
    <property type="entry name" value="SH3-like_bac-type"/>
</dbReference>
<reference evidence="3" key="1">
    <citation type="submission" date="2018-05" db="EMBL/GenBank/DDBJ databases">
        <authorList>
            <person name="Lanie J.A."/>
            <person name="Ng W.-L."/>
            <person name="Kazmierczak K.M."/>
            <person name="Andrzejewski T.M."/>
            <person name="Davidsen T.M."/>
            <person name="Wayne K.J."/>
            <person name="Tettelin H."/>
            <person name="Glass J.I."/>
            <person name="Rusch D."/>
            <person name="Podicherti R."/>
            <person name="Tsui H.-C.T."/>
            <person name="Winkler M.E."/>
        </authorList>
    </citation>
    <scope>NUCLEOTIDE SEQUENCE</scope>
</reference>
<gene>
    <name evidence="3" type="ORF">METZ01_LOCUS117542</name>
</gene>
<feature type="domain" description="M23ase beta-sheet core" evidence="1">
    <location>
        <begin position="199"/>
        <end position="292"/>
    </location>
</feature>
<dbReference type="InterPro" id="IPR016047">
    <property type="entry name" value="M23ase_b-sheet_dom"/>
</dbReference>
<dbReference type="Pfam" id="PF08239">
    <property type="entry name" value="SH3_3"/>
    <property type="match status" value="1"/>
</dbReference>
<evidence type="ECO:0000259" key="1">
    <source>
        <dbReference type="Pfam" id="PF01551"/>
    </source>
</evidence>